<evidence type="ECO:0000256" key="5">
    <source>
        <dbReference type="ARBA" id="ARBA00017788"/>
    </source>
</evidence>
<evidence type="ECO:0000313" key="13">
    <source>
        <dbReference type="EMBL" id="ORY93388.1"/>
    </source>
</evidence>
<dbReference type="InParanoid" id="A0A1X2H4Y9"/>
<evidence type="ECO:0000256" key="11">
    <source>
        <dbReference type="ARBA" id="ARBA00047957"/>
    </source>
</evidence>
<comment type="similarity">
    <text evidence="3 12">Belongs to the TRM44 family.</text>
</comment>
<keyword evidence="14" id="KW-1185">Reference proteome</keyword>
<dbReference type="EC" id="2.1.1.211" evidence="4 12"/>
<dbReference type="OrthoDB" id="10047021at2759"/>
<evidence type="ECO:0000256" key="7">
    <source>
        <dbReference type="ARBA" id="ARBA00022603"/>
    </source>
</evidence>
<dbReference type="GO" id="GO:0141101">
    <property type="term" value="F:tRNA(Ser) (uridine(44)-2'-O-)-methyltransferase activity"/>
    <property type="evidence" value="ECO:0007669"/>
    <property type="project" value="UniProtKB-EC"/>
</dbReference>
<dbReference type="PANTHER" id="PTHR21210">
    <property type="entry name" value="TRNA (URACIL-O(2)-)-METHYLTRANSFERASE-RELATED"/>
    <property type="match status" value="1"/>
</dbReference>
<evidence type="ECO:0000256" key="12">
    <source>
        <dbReference type="RuleBase" id="RU368004"/>
    </source>
</evidence>
<protein>
    <recommendedName>
        <fullName evidence="5 12">tRNA (uracil-O(2)-)-methyltransferase</fullName>
        <ecNumber evidence="4 12">2.1.1.211</ecNumber>
    </recommendedName>
</protein>
<gene>
    <name evidence="13" type="ORF">BCR43DRAFT_526955</name>
</gene>
<name>A0A1X2H4Y9_SYNRA</name>
<proteinExistence type="inferred from homology"/>
<evidence type="ECO:0000313" key="14">
    <source>
        <dbReference type="Proteomes" id="UP000242180"/>
    </source>
</evidence>
<dbReference type="InterPro" id="IPR011671">
    <property type="entry name" value="tRNA_uracil_MeTrfase"/>
</dbReference>
<evidence type="ECO:0000256" key="4">
    <source>
        <dbReference type="ARBA" id="ARBA00012795"/>
    </source>
</evidence>
<dbReference type="STRING" id="13706.A0A1X2H4Y9"/>
<keyword evidence="6 12" id="KW-0963">Cytoplasm</keyword>
<dbReference type="GO" id="GO:0030488">
    <property type="term" value="P:tRNA methylation"/>
    <property type="evidence" value="ECO:0007669"/>
    <property type="project" value="UniProtKB-UniRule"/>
</dbReference>
<evidence type="ECO:0000256" key="10">
    <source>
        <dbReference type="ARBA" id="ARBA00022694"/>
    </source>
</evidence>
<evidence type="ECO:0000256" key="1">
    <source>
        <dbReference type="ARBA" id="ARBA00002778"/>
    </source>
</evidence>
<dbReference type="Gene3D" id="3.40.50.150">
    <property type="entry name" value="Vaccinia Virus protein VP39"/>
    <property type="match status" value="1"/>
</dbReference>
<keyword evidence="8 12" id="KW-0808">Transferase</keyword>
<comment type="subcellular location">
    <subcellularLocation>
        <location evidence="2 12">Cytoplasm</location>
    </subcellularLocation>
</comment>
<comment type="function">
    <text evidence="12">Adenosyl-L-methionine (AdoMet)-dependent tRNA (uracil-O(2)-)-methyltransferase.</text>
</comment>
<organism evidence="13 14">
    <name type="scientific">Syncephalastrum racemosum</name>
    <name type="common">Filamentous fungus</name>
    <dbReference type="NCBI Taxonomy" id="13706"/>
    <lineage>
        <taxon>Eukaryota</taxon>
        <taxon>Fungi</taxon>
        <taxon>Fungi incertae sedis</taxon>
        <taxon>Mucoromycota</taxon>
        <taxon>Mucoromycotina</taxon>
        <taxon>Mucoromycetes</taxon>
        <taxon>Mucorales</taxon>
        <taxon>Syncephalastraceae</taxon>
        <taxon>Syncephalastrum</taxon>
    </lineage>
</organism>
<dbReference type="PANTHER" id="PTHR21210:SF0">
    <property type="entry name" value="TRNA (URACIL-O(2)-)-METHYLTRANSFERASE-RELATED"/>
    <property type="match status" value="1"/>
</dbReference>
<accession>A0A1X2H4Y9</accession>
<dbReference type="Pfam" id="PF07757">
    <property type="entry name" value="AdoMet_MTase"/>
    <property type="match status" value="1"/>
</dbReference>
<evidence type="ECO:0000256" key="3">
    <source>
        <dbReference type="ARBA" id="ARBA00009056"/>
    </source>
</evidence>
<sequence length="434" mass="49467">MPDPASELFGQFEPTLRFEKPLESNEAGWYIIAEQSVPSTLAAFWQTAMQWTTEPQHVIPPIEKAEILEESDQKVRRLLIPRRKAKDAPLEEVVEYCRAAEGCPTDRVIYRPNEKVGNLPFYYPKVEAYSLVYIPDADSNESGLLRLELASNESVSDTKMQYALKTVLHKLFKWCIQARIGYKKKAHHDVLVDKDTYTQTYQRLKAKYASELIRNWSEKTDPKKFVFEDIAIASYLICLWEESRPTFVDLGCGNGLLTYLLTSEGYEGYGVDIADRKIWVELKGDRANLLRVEALRPSSTVYPEADWLIGNHADELVPWIPIIAAKSQSNFMVIPCCLYGLDGTKKLVLKPTAGEGKYEAYTSYVKSIATQCGFEPEQDHLRIPSTKNITIVGRNRKDTPVDLSALEAAGASFVPRLSDREKEEQRRRKIRKLT</sequence>
<dbReference type="EMBL" id="MCGN01000009">
    <property type="protein sequence ID" value="ORY93388.1"/>
    <property type="molecule type" value="Genomic_DNA"/>
</dbReference>
<dbReference type="GO" id="GO:0005737">
    <property type="term" value="C:cytoplasm"/>
    <property type="evidence" value="ECO:0007669"/>
    <property type="project" value="UniProtKB-SubCell"/>
</dbReference>
<dbReference type="AlphaFoldDB" id="A0A1X2H4Y9"/>
<comment type="catalytic activity">
    <reaction evidence="11 12">
        <text>uridine(44) in tRNA(Ser) + S-adenosyl-L-methionine = 2'-O-methyluridine(44) in tRNA(Ser) + S-adenosyl-L-homocysteine + H(+)</text>
        <dbReference type="Rhea" id="RHEA:43100"/>
        <dbReference type="Rhea" id="RHEA-COMP:10339"/>
        <dbReference type="Rhea" id="RHEA-COMP:10340"/>
        <dbReference type="ChEBI" id="CHEBI:15378"/>
        <dbReference type="ChEBI" id="CHEBI:57856"/>
        <dbReference type="ChEBI" id="CHEBI:59789"/>
        <dbReference type="ChEBI" id="CHEBI:65315"/>
        <dbReference type="ChEBI" id="CHEBI:74478"/>
        <dbReference type="EC" id="2.1.1.211"/>
    </reaction>
</comment>
<keyword evidence="9 12" id="KW-0949">S-adenosyl-L-methionine</keyword>
<dbReference type="OMA" id="LFKWCIQ"/>
<comment type="function">
    <text evidence="1">Probable adenosyl-L-methionine (AdoMet)-dependent tRNA (uracil-O(2)-)-methyltransferase.</text>
</comment>
<keyword evidence="10 12" id="KW-0819">tRNA processing</keyword>
<evidence type="ECO:0000256" key="2">
    <source>
        <dbReference type="ARBA" id="ARBA00004496"/>
    </source>
</evidence>
<reference evidence="13 14" key="1">
    <citation type="submission" date="2016-07" db="EMBL/GenBank/DDBJ databases">
        <title>Pervasive Adenine N6-methylation of Active Genes in Fungi.</title>
        <authorList>
            <consortium name="DOE Joint Genome Institute"/>
            <person name="Mondo S.J."/>
            <person name="Dannebaum R.O."/>
            <person name="Kuo R.C."/>
            <person name="Labutti K."/>
            <person name="Haridas S."/>
            <person name="Kuo A."/>
            <person name="Salamov A."/>
            <person name="Ahrendt S.R."/>
            <person name="Lipzen A."/>
            <person name="Sullivan W."/>
            <person name="Andreopoulos W.B."/>
            <person name="Clum A."/>
            <person name="Lindquist E."/>
            <person name="Daum C."/>
            <person name="Ramamoorthy G.K."/>
            <person name="Gryganskyi A."/>
            <person name="Culley D."/>
            <person name="Magnuson J.K."/>
            <person name="James T.Y."/>
            <person name="O'Malley M.A."/>
            <person name="Stajich J.E."/>
            <person name="Spatafora J.W."/>
            <person name="Visel A."/>
            <person name="Grigoriev I.V."/>
        </authorList>
    </citation>
    <scope>NUCLEOTIDE SEQUENCE [LARGE SCALE GENOMIC DNA]</scope>
    <source>
        <strain evidence="13 14">NRRL 2496</strain>
    </source>
</reference>
<evidence type="ECO:0000256" key="9">
    <source>
        <dbReference type="ARBA" id="ARBA00022691"/>
    </source>
</evidence>
<dbReference type="SUPFAM" id="SSF53335">
    <property type="entry name" value="S-adenosyl-L-methionine-dependent methyltransferases"/>
    <property type="match status" value="1"/>
</dbReference>
<evidence type="ECO:0000256" key="8">
    <source>
        <dbReference type="ARBA" id="ARBA00022679"/>
    </source>
</evidence>
<comment type="caution">
    <text evidence="13">The sequence shown here is derived from an EMBL/GenBank/DDBJ whole genome shotgun (WGS) entry which is preliminary data.</text>
</comment>
<evidence type="ECO:0000256" key="6">
    <source>
        <dbReference type="ARBA" id="ARBA00022490"/>
    </source>
</evidence>
<dbReference type="InterPro" id="IPR029063">
    <property type="entry name" value="SAM-dependent_MTases_sf"/>
</dbReference>
<dbReference type="Proteomes" id="UP000242180">
    <property type="component" value="Unassembled WGS sequence"/>
</dbReference>
<dbReference type="FunCoup" id="A0A1X2H4Y9">
    <property type="interactions" value="33"/>
</dbReference>
<keyword evidence="7 12" id="KW-0489">Methyltransferase</keyword>